<reference evidence="3" key="1">
    <citation type="journal article" date="2006" name="Proc. Natl. Acad. Sci. U.S.A.">
        <title>Genome analysis of the smallest free-living eukaryote Ostreococcus tauri unveils many unique features.</title>
        <authorList>
            <person name="Derelle E."/>
            <person name="Ferraz C."/>
            <person name="Rombauts S."/>
            <person name="Rouze P."/>
            <person name="Worden A.Z."/>
            <person name="Robbens S."/>
            <person name="Partensky F."/>
            <person name="Degroeve S."/>
            <person name="Echeynie S."/>
            <person name="Cooke R."/>
            <person name="Saeys Y."/>
            <person name="Wuyts J."/>
            <person name="Jabbari K."/>
            <person name="Bowler C."/>
            <person name="Panaud O."/>
            <person name="Piegu B."/>
            <person name="Ball S.G."/>
            <person name="Ral J.-P."/>
            <person name="Bouget F.-Y."/>
            <person name="Piganeau G."/>
            <person name="De Baets B."/>
            <person name="Picard A."/>
            <person name="Delseny M."/>
            <person name="Demaille J."/>
            <person name="Van de Peer Y."/>
            <person name="Moreau H."/>
        </authorList>
    </citation>
    <scope>NUCLEOTIDE SEQUENCE [LARGE SCALE GENOMIC DNA]</scope>
    <source>
        <strain evidence="3">OTTH 0595 / CCAP 157/2 / RCC745</strain>
    </source>
</reference>
<keyword evidence="3" id="KW-1185">Reference proteome</keyword>
<dbReference type="KEGG" id="ota:OT_ostta01g03820"/>
<dbReference type="GeneID" id="9834800"/>
<gene>
    <name evidence="2" type="ORF">OT_ostta01g03820</name>
</gene>
<comment type="caution">
    <text evidence="2">The sequence shown here is derived from an EMBL/GenBank/DDBJ whole genome shotgun (WGS) entry which is preliminary data.</text>
</comment>
<feature type="compositionally biased region" description="Polar residues" evidence="1">
    <location>
        <begin position="27"/>
        <end position="41"/>
    </location>
</feature>
<evidence type="ECO:0000313" key="2">
    <source>
        <dbReference type="EMBL" id="CEF96731.1"/>
    </source>
</evidence>
<accession>A0A090LY59</accession>
<dbReference type="AlphaFoldDB" id="A0A090LY59"/>
<dbReference type="InParanoid" id="A0A090LY59"/>
<evidence type="ECO:0000313" key="3">
    <source>
        <dbReference type="Proteomes" id="UP000009170"/>
    </source>
</evidence>
<feature type="compositionally biased region" description="Basic and acidic residues" evidence="1">
    <location>
        <begin position="51"/>
        <end position="73"/>
    </location>
</feature>
<dbReference type="Proteomes" id="UP000009170">
    <property type="component" value="Unassembled WGS sequence"/>
</dbReference>
<evidence type="ECO:0000256" key="1">
    <source>
        <dbReference type="SAM" id="MobiDB-lite"/>
    </source>
</evidence>
<dbReference type="RefSeq" id="XP_003074434.2">
    <property type="nucleotide sequence ID" value="XM_003074387.2"/>
</dbReference>
<reference evidence="2 3" key="2">
    <citation type="journal article" date="2014" name="BMC Genomics">
        <title>An improved genome of the model marine alga Ostreococcus tauri unfolds by assessing Illumina de novo assemblies.</title>
        <authorList>
            <person name="Blanc-Mathieu R."/>
            <person name="Verhelst B."/>
            <person name="Derelle E."/>
            <person name="Rombauts S."/>
            <person name="Bouget F.Y."/>
            <person name="Carre I."/>
            <person name="Chateau A."/>
            <person name="Eyre-Walker A."/>
            <person name="Grimsley N."/>
            <person name="Moreau H."/>
            <person name="Piegu B."/>
            <person name="Rivals E."/>
            <person name="Schackwitz W."/>
            <person name="Van de Peer Y."/>
            <person name="Piganeau G."/>
        </authorList>
    </citation>
    <scope>NUCLEOTIDE SEQUENCE [LARGE SCALE GENOMIC DNA]</scope>
    <source>
        <strain evidence="3">OTTH 0595 / CCAP 157/2 / RCC745</strain>
    </source>
</reference>
<dbReference type="OrthoDB" id="10588560at2759"/>
<sequence>MFIRRSHDAANEPARDARGASVDEAKNNLSKFENASSTASRATPVMRKRERVVEAGEIEKRTEAGEIEKRTEAGEDACALTPSETDEGGVWGRGGKRRSTSGTGTKSSVEGGSDGIDEVVEGGTSGTPKEADGKAGGGSHGIGKDLKRVADAELAKLDLKKKSGSPSDASRKLRVMKLYVESAIHFVDAAARRSDELARRDNFRDDVQFARYVDKVCSMCYASEVGDVDFKFRCTALRALTSRLACACAARVLRYSERELEVAAEDVEKGRESAEAVLVRGVKDAKVLTECMRQAASHVMNMKSLVPRHRDDAVRVCEIIMDFASDCGSAQRCVEIADEAHEALEKITSMKPL</sequence>
<organism evidence="2 3">
    <name type="scientific">Ostreococcus tauri</name>
    <name type="common">Marine green alga</name>
    <dbReference type="NCBI Taxonomy" id="70448"/>
    <lineage>
        <taxon>Eukaryota</taxon>
        <taxon>Viridiplantae</taxon>
        <taxon>Chlorophyta</taxon>
        <taxon>Mamiellophyceae</taxon>
        <taxon>Mamiellales</taxon>
        <taxon>Bathycoccaceae</taxon>
        <taxon>Ostreococcus</taxon>
    </lineage>
</organism>
<protein>
    <submittedName>
        <fullName evidence="2">Unnamed product</fullName>
    </submittedName>
</protein>
<feature type="compositionally biased region" description="Basic and acidic residues" evidence="1">
    <location>
        <begin position="1"/>
        <end position="26"/>
    </location>
</feature>
<feature type="compositionally biased region" description="Low complexity" evidence="1">
    <location>
        <begin position="100"/>
        <end position="111"/>
    </location>
</feature>
<dbReference type="EMBL" id="CAID01000001">
    <property type="protein sequence ID" value="CEF96731.1"/>
    <property type="molecule type" value="Genomic_DNA"/>
</dbReference>
<name>A0A090LY59_OSTTA</name>
<proteinExistence type="predicted"/>
<feature type="region of interest" description="Disordered" evidence="1">
    <location>
        <begin position="1"/>
        <end position="144"/>
    </location>
</feature>